<feature type="transmembrane region" description="Helical" evidence="7">
    <location>
        <begin position="175"/>
        <end position="197"/>
    </location>
</feature>
<evidence type="ECO:0000259" key="8">
    <source>
        <dbReference type="PROSITE" id="PS51379"/>
    </source>
</evidence>
<keyword evidence="4" id="KW-0249">Electron transport</keyword>
<dbReference type="Gene3D" id="3.30.70.20">
    <property type="match status" value="3"/>
</dbReference>
<dbReference type="AlphaFoldDB" id="A0A2A6E8L8"/>
<dbReference type="InterPro" id="IPR017896">
    <property type="entry name" value="4Fe4S_Fe-S-bd"/>
</dbReference>
<organism evidence="9 10">
    <name type="scientific">Tannerella forsythia</name>
    <name type="common">Bacteroides forsythus</name>
    <dbReference type="NCBI Taxonomy" id="28112"/>
    <lineage>
        <taxon>Bacteria</taxon>
        <taxon>Pseudomonadati</taxon>
        <taxon>Bacteroidota</taxon>
        <taxon>Bacteroidia</taxon>
        <taxon>Bacteroidales</taxon>
        <taxon>Tannerellaceae</taxon>
        <taxon>Tannerella</taxon>
    </lineage>
</organism>
<feature type="domain" description="4Fe-4S ferredoxin-type" evidence="8">
    <location>
        <begin position="400"/>
        <end position="430"/>
    </location>
</feature>
<dbReference type="PANTHER" id="PTHR30176">
    <property type="entry name" value="FERREDOXIN-TYPE PROTEIN NAPH"/>
    <property type="match status" value="1"/>
</dbReference>
<reference evidence="9 10" key="1">
    <citation type="submission" date="2017-09" db="EMBL/GenBank/DDBJ databases">
        <title>Phase variable restriction modification systems are present in the genome sequences of periodontal pathogens Prevotella intermedia, Tannerella forsythia and Porphyromonas gingivalis.</title>
        <authorList>
            <person name="Haigh R.D."/>
            <person name="Crawford L."/>
            <person name="Ralph J."/>
            <person name="Wanford J."/>
            <person name="Vartoukian S.R."/>
            <person name="Hijazib K."/>
            <person name="Wade W."/>
            <person name="Oggioni M.R."/>
        </authorList>
    </citation>
    <scope>NUCLEOTIDE SEQUENCE [LARGE SCALE GENOMIC DNA]</scope>
    <source>
        <strain evidence="9 10">WW11663</strain>
    </source>
</reference>
<keyword evidence="1" id="KW-0813">Transport</keyword>
<feature type="domain" description="4Fe-4S ferredoxin-type" evidence="8">
    <location>
        <begin position="445"/>
        <end position="474"/>
    </location>
</feature>
<sequence length="521" mass="57518">MLRKTRVALAFVCIVLVTLLFLDFTGTARYAFGWLAKIQFWPAVLALNIGVILALLVLTFLFGRVYCSIICPFGIFQDVISRISGRFNKRRFRYSPAFSWLRYTVLAIFVGAFSVSSFVVGAGVARAFVSLLSPYSAYGRIANGLFAPVYRVGNNLLAHFAERIDSYAFYSVDVIGYKGVMILVVPLVTLVVLAVLAWRNGRTYCNTICPVGTVLGFVSNYSLFKIRIDADQCNQCGLCERNCKALCIDSKTHTIDYSRCVACMNCMDGCRKKAISFVPARKKQELVSADHRVVCVEAASSSLSRQSSSGRTVHSRRHFFTATASVVLASAVKAQDKKVDGGLAKIKDKVLPDRVTKLTPPGAISARHFARQCTACQLCVSACPNHVLRPSDHWMTLMQPETEYDRGYCRPECTKCSEVCPTGAIRPITQEVKTSLQIGHAVWVMEDCIVKRKGVKCGNCERHCPNGAITMIASDPDDEDSLRFPSVDTERCIGCGACEYVCPSRPFSAIYVVGHEVHRSV</sequence>
<evidence type="ECO:0000313" key="9">
    <source>
        <dbReference type="EMBL" id="PDP44030.1"/>
    </source>
</evidence>
<feature type="transmembrane region" description="Helical" evidence="7">
    <location>
        <begin position="38"/>
        <end position="62"/>
    </location>
</feature>
<evidence type="ECO:0000256" key="6">
    <source>
        <dbReference type="ARBA" id="ARBA00023014"/>
    </source>
</evidence>
<evidence type="ECO:0000256" key="2">
    <source>
        <dbReference type="ARBA" id="ARBA00022485"/>
    </source>
</evidence>
<evidence type="ECO:0000256" key="1">
    <source>
        <dbReference type="ARBA" id="ARBA00022448"/>
    </source>
</evidence>
<keyword evidence="3" id="KW-0479">Metal-binding</keyword>
<accession>A0A2A6E8L8</accession>
<dbReference type="Proteomes" id="UP000219259">
    <property type="component" value="Unassembled WGS sequence"/>
</dbReference>
<comment type="caution">
    <text evidence="9">The sequence shown here is derived from an EMBL/GenBank/DDBJ whole genome shotgun (WGS) entry which is preliminary data.</text>
</comment>
<name>A0A2A6E8L8_TANFO</name>
<gene>
    <name evidence="9" type="ORF">CLI86_05820</name>
</gene>
<evidence type="ECO:0000256" key="4">
    <source>
        <dbReference type="ARBA" id="ARBA00022982"/>
    </source>
</evidence>
<keyword evidence="6" id="KW-0411">Iron-sulfur</keyword>
<dbReference type="Pfam" id="PF12801">
    <property type="entry name" value="Fer4_5"/>
    <property type="match status" value="2"/>
</dbReference>
<feature type="domain" description="4Fe-4S ferredoxin-type" evidence="8">
    <location>
        <begin position="483"/>
        <end position="515"/>
    </location>
</feature>
<dbReference type="EMBL" id="NSLJ01000011">
    <property type="protein sequence ID" value="PDP44030.1"/>
    <property type="molecule type" value="Genomic_DNA"/>
</dbReference>
<dbReference type="PROSITE" id="PS00198">
    <property type="entry name" value="4FE4S_FER_1"/>
    <property type="match status" value="2"/>
</dbReference>
<proteinExistence type="predicted"/>
<evidence type="ECO:0000256" key="5">
    <source>
        <dbReference type="ARBA" id="ARBA00023004"/>
    </source>
</evidence>
<dbReference type="InterPro" id="IPR017900">
    <property type="entry name" value="4Fe4S_Fe_S_CS"/>
</dbReference>
<keyword evidence="2" id="KW-0004">4Fe-4S</keyword>
<evidence type="ECO:0000256" key="7">
    <source>
        <dbReference type="SAM" id="Phobius"/>
    </source>
</evidence>
<dbReference type="GO" id="GO:0051539">
    <property type="term" value="F:4 iron, 4 sulfur cluster binding"/>
    <property type="evidence" value="ECO:0007669"/>
    <property type="project" value="UniProtKB-KW"/>
</dbReference>
<evidence type="ECO:0000256" key="3">
    <source>
        <dbReference type="ARBA" id="ARBA00022723"/>
    </source>
</evidence>
<dbReference type="RefSeq" id="WP_097531137.1">
    <property type="nucleotide sequence ID" value="NZ_NSLJ01000011.1"/>
</dbReference>
<protein>
    <submittedName>
        <fullName evidence="9">Ferredoxin</fullName>
    </submittedName>
</protein>
<feature type="domain" description="4Fe-4S ferredoxin-type" evidence="8">
    <location>
        <begin position="251"/>
        <end position="280"/>
    </location>
</feature>
<keyword evidence="7" id="KW-1133">Transmembrane helix</keyword>
<dbReference type="Pfam" id="PF12838">
    <property type="entry name" value="Fer4_7"/>
    <property type="match status" value="2"/>
</dbReference>
<dbReference type="GO" id="GO:0005886">
    <property type="term" value="C:plasma membrane"/>
    <property type="evidence" value="ECO:0007669"/>
    <property type="project" value="TreeGrafter"/>
</dbReference>
<feature type="transmembrane region" description="Helical" evidence="7">
    <location>
        <begin position="100"/>
        <end position="125"/>
    </location>
</feature>
<dbReference type="FunFam" id="3.30.70.20:FF:000046">
    <property type="entry name" value="Periplasmic [Fe] hydrogenase large subunit"/>
    <property type="match status" value="1"/>
</dbReference>
<feature type="domain" description="4Fe-4S ferredoxin-type" evidence="8">
    <location>
        <begin position="364"/>
        <end position="393"/>
    </location>
</feature>
<keyword evidence="5" id="KW-0408">Iron</keyword>
<keyword evidence="7" id="KW-0472">Membrane</keyword>
<keyword evidence="7" id="KW-0812">Transmembrane</keyword>
<dbReference type="PANTHER" id="PTHR30176:SF3">
    <property type="entry name" value="FERREDOXIN-TYPE PROTEIN NAPH"/>
    <property type="match status" value="1"/>
</dbReference>
<dbReference type="SUPFAM" id="SSF54862">
    <property type="entry name" value="4Fe-4S ferredoxins"/>
    <property type="match status" value="2"/>
</dbReference>
<dbReference type="CDD" id="cd16373">
    <property type="entry name" value="DMSOR_beta_like"/>
    <property type="match status" value="1"/>
</dbReference>
<dbReference type="GO" id="GO:0046872">
    <property type="term" value="F:metal ion binding"/>
    <property type="evidence" value="ECO:0007669"/>
    <property type="project" value="UniProtKB-KW"/>
</dbReference>
<evidence type="ECO:0000313" key="10">
    <source>
        <dbReference type="Proteomes" id="UP000219259"/>
    </source>
</evidence>
<dbReference type="PROSITE" id="PS51379">
    <property type="entry name" value="4FE4S_FER_2"/>
    <property type="match status" value="6"/>
</dbReference>
<dbReference type="InterPro" id="IPR051684">
    <property type="entry name" value="Electron_Trans/Redox"/>
</dbReference>
<feature type="domain" description="4Fe-4S ferredoxin-type" evidence="8">
    <location>
        <begin position="224"/>
        <end position="249"/>
    </location>
</feature>